<dbReference type="PANTHER" id="PTHR45877:SF2">
    <property type="entry name" value="E3 UBIQUITIN-PROTEIN LIGASE SINA-RELATED"/>
    <property type="match status" value="1"/>
</dbReference>
<keyword evidence="1" id="KW-0863">Zinc-finger</keyword>
<dbReference type="InterPro" id="IPR004162">
    <property type="entry name" value="SINA-like_animal"/>
</dbReference>
<keyword evidence="1" id="KW-0862">Zinc</keyword>
<dbReference type="SUPFAM" id="SSF57850">
    <property type="entry name" value="RING/U-box"/>
    <property type="match status" value="1"/>
</dbReference>
<dbReference type="PROSITE" id="PS50089">
    <property type="entry name" value="ZF_RING_2"/>
    <property type="match status" value="1"/>
</dbReference>
<reference evidence="3 4" key="1">
    <citation type="submission" date="2016-11" db="EMBL/GenBank/DDBJ databases">
        <title>The macronuclear genome of Stentor coeruleus: a giant cell with tiny introns.</title>
        <authorList>
            <person name="Slabodnick M."/>
            <person name="Ruby J.G."/>
            <person name="Reiff S.B."/>
            <person name="Swart E.C."/>
            <person name="Gosai S."/>
            <person name="Prabakaran S."/>
            <person name="Witkowska E."/>
            <person name="Larue G.E."/>
            <person name="Fisher S."/>
            <person name="Freeman R.M."/>
            <person name="Gunawardena J."/>
            <person name="Chu W."/>
            <person name="Stover N.A."/>
            <person name="Gregory B.D."/>
            <person name="Nowacki M."/>
            <person name="Derisi J."/>
            <person name="Roy S.W."/>
            <person name="Marshall W.F."/>
            <person name="Sood P."/>
        </authorList>
    </citation>
    <scope>NUCLEOTIDE SEQUENCE [LARGE SCALE GENOMIC DNA]</scope>
    <source>
        <strain evidence="3">WM001</strain>
    </source>
</reference>
<dbReference type="Gene3D" id="3.30.40.10">
    <property type="entry name" value="Zinc/RING finger domain, C3HC4 (zinc finger)"/>
    <property type="match status" value="1"/>
</dbReference>
<sequence length="125" mass="13999">MENDFLSNLKCPICQNIFINPFIAGCCSNTFCVSCIGNSSKCPLCKKTSGFTPNRIVNNMIDTLPYACACGRNILRKDRASHEAECEKLMKSCTKCNFVGNLNDRIEHMLTNHSEVLISYYSEVV</sequence>
<dbReference type="PANTHER" id="PTHR45877">
    <property type="entry name" value="E3 UBIQUITIN-PROTEIN LIGASE SIAH2"/>
    <property type="match status" value="1"/>
</dbReference>
<dbReference type="EMBL" id="MPUH01000286">
    <property type="protein sequence ID" value="OMJ83945.1"/>
    <property type="molecule type" value="Genomic_DNA"/>
</dbReference>
<dbReference type="InterPro" id="IPR001841">
    <property type="entry name" value="Znf_RING"/>
</dbReference>
<dbReference type="OrthoDB" id="313341at2759"/>
<feature type="domain" description="RING-type" evidence="2">
    <location>
        <begin position="11"/>
        <end position="46"/>
    </location>
</feature>
<dbReference type="GO" id="GO:0005737">
    <property type="term" value="C:cytoplasm"/>
    <property type="evidence" value="ECO:0007669"/>
    <property type="project" value="TreeGrafter"/>
</dbReference>
<evidence type="ECO:0000256" key="1">
    <source>
        <dbReference type="PROSITE-ProRule" id="PRU00175"/>
    </source>
</evidence>
<evidence type="ECO:0000313" key="3">
    <source>
        <dbReference type="EMBL" id="OMJ83945.1"/>
    </source>
</evidence>
<keyword evidence="1" id="KW-0479">Metal-binding</keyword>
<keyword evidence="4" id="KW-1185">Reference proteome</keyword>
<protein>
    <recommendedName>
        <fullName evidence="2">RING-type domain-containing protein</fullName>
    </recommendedName>
</protein>
<comment type="caution">
    <text evidence="3">The sequence shown here is derived from an EMBL/GenBank/DDBJ whole genome shotgun (WGS) entry which is preliminary data.</text>
</comment>
<proteinExistence type="predicted"/>
<dbReference type="AlphaFoldDB" id="A0A1R2C4T7"/>
<organism evidence="3 4">
    <name type="scientific">Stentor coeruleus</name>
    <dbReference type="NCBI Taxonomy" id="5963"/>
    <lineage>
        <taxon>Eukaryota</taxon>
        <taxon>Sar</taxon>
        <taxon>Alveolata</taxon>
        <taxon>Ciliophora</taxon>
        <taxon>Postciliodesmatophora</taxon>
        <taxon>Heterotrichea</taxon>
        <taxon>Heterotrichida</taxon>
        <taxon>Stentoridae</taxon>
        <taxon>Stentor</taxon>
    </lineage>
</organism>
<dbReference type="GO" id="GO:0008270">
    <property type="term" value="F:zinc ion binding"/>
    <property type="evidence" value="ECO:0007669"/>
    <property type="project" value="UniProtKB-KW"/>
</dbReference>
<dbReference type="GO" id="GO:0061630">
    <property type="term" value="F:ubiquitin protein ligase activity"/>
    <property type="evidence" value="ECO:0007669"/>
    <property type="project" value="TreeGrafter"/>
</dbReference>
<evidence type="ECO:0000313" key="4">
    <source>
        <dbReference type="Proteomes" id="UP000187209"/>
    </source>
</evidence>
<dbReference type="InterPro" id="IPR013083">
    <property type="entry name" value="Znf_RING/FYVE/PHD"/>
</dbReference>
<accession>A0A1R2C4T7</accession>
<dbReference type="GO" id="GO:0043161">
    <property type="term" value="P:proteasome-mediated ubiquitin-dependent protein catabolic process"/>
    <property type="evidence" value="ECO:0007669"/>
    <property type="project" value="TreeGrafter"/>
</dbReference>
<name>A0A1R2C4T7_9CILI</name>
<gene>
    <name evidence="3" type="ORF">SteCoe_15042</name>
</gene>
<dbReference type="Proteomes" id="UP000187209">
    <property type="component" value="Unassembled WGS sequence"/>
</dbReference>
<dbReference type="GO" id="GO:0031624">
    <property type="term" value="F:ubiquitin conjugating enzyme binding"/>
    <property type="evidence" value="ECO:0007669"/>
    <property type="project" value="TreeGrafter"/>
</dbReference>
<evidence type="ECO:0000259" key="2">
    <source>
        <dbReference type="PROSITE" id="PS50089"/>
    </source>
</evidence>